<comment type="caution">
    <text evidence="3">The sequence shown here is derived from an EMBL/GenBank/DDBJ whole genome shotgun (WGS) entry which is preliminary data.</text>
</comment>
<dbReference type="RefSeq" id="WP_378530595.1">
    <property type="nucleotide sequence ID" value="NZ_JBHSBH010000004.1"/>
</dbReference>
<evidence type="ECO:0000256" key="1">
    <source>
        <dbReference type="SAM" id="Phobius"/>
    </source>
</evidence>
<gene>
    <name evidence="3" type="ORF">ACFOVU_06030</name>
</gene>
<evidence type="ECO:0000313" key="4">
    <source>
        <dbReference type="Proteomes" id="UP001595847"/>
    </source>
</evidence>
<accession>A0ABV8FI05</accession>
<keyword evidence="1" id="KW-1133">Transmembrane helix</keyword>
<evidence type="ECO:0000259" key="2">
    <source>
        <dbReference type="Pfam" id="PF12158"/>
    </source>
</evidence>
<feature type="transmembrane region" description="Helical" evidence="1">
    <location>
        <begin position="112"/>
        <end position="136"/>
    </location>
</feature>
<feature type="domain" description="DUF3592" evidence="2">
    <location>
        <begin position="38"/>
        <end position="103"/>
    </location>
</feature>
<dbReference type="Proteomes" id="UP001595847">
    <property type="component" value="Unassembled WGS sequence"/>
</dbReference>
<keyword evidence="1" id="KW-0812">Transmembrane</keyword>
<proteinExistence type="predicted"/>
<sequence>MTPTMIPILALLLGGTFVYIGVRELRTVTWLRRNGIRVPGTVTGRRSGGNTGSTTAAVFEFDTADGRHVRTSQRVSTNFGMLRAGQAVTVAYDPDKPERAEIIEAKTTTAGAVVALLVGSIFSLAGIVAGVIVFWVL</sequence>
<organism evidence="3 4">
    <name type="scientific">Nocardiopsis sediminis</name>
    <dbReference type="NCBI Taxonomy" id="1778267"/>
    <lineage>
        <taxon>Bacteria</taxon>
        <taxon>Bacillati</taxon>
        <taxon>Actinomycetota</taxon>
        <taxon>Actinomycetes</taxon>
        <taxon>Streptosporangiales</taxon>
        <taxon>Nocardiopsidaceae</taxon>
        <taxon>Nocardiopsis</taxon>
    </lineage>
</organism>
<dbReference type="Pfam" id="PF12158">
    <property type="entry name" value="DUF3592"/>
    <property type="match status" value="1"/>
</dbReference>
<dbReference type="InterPro" id="IPR021994">
    <property type="entry name" value="DUF3592"/>
</dbReference>
<protein>
    <submittedName>
        <fullName evidence="3">DUF3592 domain-containing protein</fullName>
    </submittedName>
</protein>
<evidence type="ECO:0000313" key="3">
    <source>
        <dbReference type="EMBL" id="MFC3995462.1"/>
    </source>
</evidence>
<keyword evidence="4" id="KW-1185">Reference proteome</keyword>
<keyword evidence="1" id="KW-0472">Membrane</keyword>
<feature type="transmembrane region" description="Helical" evidence="1">
    <location>
        <begin position="6"/>
        <end position="22"/>
    </location>
</feature>
<dbReference type="EMBL" id="JBHSBH010000004">
    <property type="protein sequence ID" value="MFC3995462.1"/>
    <property type="molecule type" value="Genomic_DNA"/>
</dbReference>
<name>A0ABV8FI05_9ACTN</name>
<reference evidence="4" key="1">
    <citation type="journal article" date="2019" name="Int. J. Syst. Evol. Microbiol.">
        <title>The Global Catalogue of Microorganisms (GCM) 10K type strain sequencing project: providing services to taxonomists for standard genome sequencing and annotation.</title>
        <authorList>
            <consortium name="The Broad Institute Genomics Platform"/>
            <consortium name="The Broad Institute Genome Sequencing Center for Infectious Disease"/>
            <person name="Wu L."/>
            <person name="Ma J."/>
        </authorList>
    </citation>
    <scope>NUCLEOTIDE SEQUENCE [LARGE SCALE GENOMIC DNA]</scope>
    <source>
        <strain evidence="4">TBRC 1826</strain>
    </source>
</reference>